<protein>
    <submittedName>
        <fullName evidence="4">Aldose 1-epimerase</fullName>
    </submittedName>
</protein>
<evidence type="ECO:0000256" key="2">
    <source>
        <dbReference type="ARBA" id="ARBA00011245"/>
    </source>
</evidence>
<dbReference type="PANTHER" id="PTHR10091">
    <property type="entry name" value="ALDOSE-1-EPIMERASE"/>
    <property type="match status" value="1"/>
</dbReference>
<gene>
    <name evidence="4" type="ORF">GWC95_01580</name>
</gene>
<evidence type="ECO:0000256" key="3">
    <source>
        <dbReference type="ARBA" id="ARBA00022837"/>
    </source>
</evidence>
<accession>A0ABW9ZND7</accession>
<organism evidence="4 5">
    <name type="scientific">Sediminibacterium roseum</name>
    <dbReference type="NCBI Taxonomy" id="1978412"/>
    <lineage>
        <taxon>Bacteria</taxon>
        <taxon>Pseudomonadati</taxon>
        <taxon>Bacteroidota</taxon>
        <taxon>Chitinophagia</taxon>
        <taxon>Chitinophagales</taxon>
        <taxon>Chitinophagaceae</taxon>
        <taxon>Sediminibacterium</taxon>
    </lineage>
</organism>
<dbReference type="EMBL" id="JAACJS010000002">
    <property type="protein sequence ID" value="NCI48595.1"/>
    <property type="molecule type" value="Genomic_DNA"/>
</dbReference>
<sequence length="314" mass="35009">MRFEATVDHGQQYPVVHLAGPGGCRAEIYALGAMLNAFSITHNHERVNVVDGFDSVEQAKKNGTKEFRSAKLSPFVCRMTNGQYKFAGKKYTIEKFLIDGHAIHGLLYDAGFTVTRLFANEEKALVELNFLYDGSDAGYPFPYAISIVWTLEKENRLSVSTTLKNNHTHAIPLADGWHPYFIPGGSLDDCTLRFNSSTRLEYNEVLLPTGNTIADNRFENGVLLKGMELDNAFLFDPATGDPFCVLENSRLVLRIGPGKNYPVLQVYIPPHRKSIAIETLSGAPDNFNNKMGLITVMPGEERCFDVTYMVSVKQ</sequence>
<name>A0ABW9ZND7_9BACT</name>
<dbReference type="Proteomes" id="UP000753802">
    <property type="component" value="Unassembled WGS sequence"/>
</dbReference>
<comment type="subunit">
    <text evidence="2">Monomer.</text>
</comment>
<comment type="caution">
    <text evidence="4">The sequence shown here is derived from an EMBL/GenBank/DDBJ whole genome shotgun (WGS) entry which is preliminary data.</text>
</comment>
<evidence type="ECO:0000313" key="5">
    <source>
        <dbReference type="Proteomes" id="UP000753802"/>
    </source>
</evidence>
<proteinExistence type="predicted"/>
<evidence type="ECO:0000256" key="1">
    <source>
        <dbReference type="ARBA" id="ARBA00001913"/>
    </source>
</evidence>
<dbReference type="PANTHER" id="PTHR10091:SF0">
    <property type="entry name" value="GALACTOSE MUTAROTASE"/>
    <property type="match status" value="1"/>
</dbReference>
<dbReference type="SUPFAM" id="SSF74650">
    <property type="entry name" value="Galactose mutarotase-like"/>
    <property type="match status" value="1"/>
</dbReference>
<dbReference type="InterPro" id="IPR008183">
    <property type="entry name" value="Aldose_1/G6P_1-epimerase"/>
</dbReference>
<keyword evidence="3" id="KW-0106">Calcium</keyword>
<dbReference type="Gene3D" id="2.70.98.10">
    <property type="match status" value="1"/>
</dbReference>
<keyword evidence="5" id="KW-1185">Reference proteome</keyword>
<evidence type="ECO:0000313" key="4">
    <source>
        <dbReference type="EMBL" id="NCI48595.1"/>
    </source>
</evidence>
<dbReference type="InterPro" id="IPR011013">
    <property type="entry name" value="Gal_mutarotase_sf_dom"/>
</dbReference>
<reference evidence="4 5" key="1">
    <citation type="submission" date="2020-01" db="EMBL/GenBank/DDBJ databases">
        <title>Genome analysis.</title>
        <authorList>
            <person name="Wu S."/>
            <person name="Wang G."/>
        </authorList>
    </citation>
    <scope>NUCLEOTIDE SEQUENCE [LARGE SCALE GENOMIC DNA]</scope>
    <source>
        <strain evidence="4 5">SYL130</strain>
    </source>
</reference>
<dbReference type="CDD" id="cd01081">
    <property type="entry name" value="Aldose_epim"/>
    <property type="match status" value="1"/>
</dbReference>
<dbReference type="RefSeq" id="WP_161816916.1">
    <property type="nucleotide sequence ID" value="NZ_JAACJS010000002.1"/>
</dbReference>
<dbReference type="InterPro" id="IPR014718">
    <property type="entry name" value="GH-type_carb-bd"/>
</dbReference>
<dbReference type="Pfam" id="PF01263">
    <property type="entry name" value="Aldose_epim"/>
    <property type="match status" value="1"/>
</dbReference>
<comment type="cofactor">
    <cofactor evidence="1">
        <name>Ca(2+)</name>
        <dbReference type="ChEBI" id="CHEBI:29108"/>
    </cofactor>
</comment>